<keyword evidence="2" id="KW-1185">Reference proteome</keyword>
<reference evidence="1" key="1">
    <citation type="submission" date="2022-07" db="EMBL/GenBank/DDBJ databases">
        <title>Genome Sequence of Phlebia brevispora.</title>
        <authorList>
            <person name="Buettner E."/>
        </authorList>
    </citation>
    <scope>NUCLEOTIDE SEQUENCE</scope>
    <source>
        <strain evidence="1">MPL23</strain>
    </source>
</reference>
<sequence>MMTSFMNAFALFFLTLASLAASLPLSIRDVFVPPVLYPHDGTVWAVGQKHNVTWDVSNPPAQITNPLGEIFLAKGGILLDLDQPLAANFSILLGRIEVTVPDVEPGSDYSVVVFGDSGNYSPNFTITN</sequence>
<evidence type="ECO:0000313" key="2">
    <source>
        <dbReference type="Proteomes" id="UP001148662"/>
    </source>
</evidence>
<name>A0ACC1SND7_9APHY</name>
<evidence type="ECO:0000313" key="1">
    <source>
        <dbReference type="EMBL" id="KAJ3543206.1"/>
    </source>
</evidence>
<proteinExistence type="predicted"/>
<gene>
    <name evidence="1" type="ORF">NM688_g5886</name>
</gene>
<comment type="caution">
    <text evidence="1">The sequence shown here is derived from an EMBL/GenBank/DDBJ whole genome shotgun (WGS) entry which is preliminary data.</text>
</comment>
<protein>
    <submittedName>
        <fullName evidence="1">Uncharacterized protein</fullName>
    </submittedName>
</protein>
<dbReference type="Proteomes" id="UP001148662">
    <property type="component" value="Unassembled WGS sequence"/>
</dbReference>
<accession>A0ACC1SND7</accession>
<dbReference type="EMBL" id="JANHOG010001135">
    <property type="protein sequence ID" value="KAJ3543206.1"/>
    <property type="molecule type" value="Genomic_DNA"/>
</dbReference>
<organism evidence="1 2">
    <name type="scientific">Phlebia brevispora</name>
    <dbReference type="NCBI Taxonomy" id="194682"/>
    <lineage>
        <taxon>Eukaryota</taxon>
        <taxon>Fungi</taxon>
        <taxon>Dikarya</taxon>
        <taxon>Basidiomycota</taxon>
        <taxon>Agaricomycotina</taxon>
        <taxon>Agaricomycetes</taxon>
        <taxon>Polyporales</taxon>
        <taxon>Meruliaceae</taxon>
        <taxon>Phlebia</taxon>
    </lineage>
</organism>